<dbReference type="Proteomes" id="UP000625735">
    <property type="component" value="Unassembled WGS sequence"/>
</dbReference>
<feature type="region of interest" description="Disordered" evidence="1">
    <location>
        <begin position="128"/>
        <end position="262"/>
    </location>
</feature>
<evidence type="ECO:0000256" key="2">
    <source>
        <dbReference type="SAM" id="SignalP"/>
    </source>
</evidence>
<evidence type="ECO:0008006" key="5">
    <source>
        <dbReference type="Google" id="ProtNLM"/>
    </source>
</evidence>
<evidence type="ECO:0000313" key="4">
    <source>
        <dbReference type="Proteomes" id="UP000625735"/>
    </source>
</evidence>
<feature type="signal peptide" evidence="2">
    <location>
        <begin position="1"/>
        <end position="25"/>
    </location>
</feature>
<organism evidence="3 4">
    <name type="scientific">Flavobacterium orientale</name>
    <dbReference type="NCBI Taxonomy" id="1756020"/>
    <lineage>
        <taxon>Bacteria</taxon>
        <taxon>Pseudomonadati</taxon>
        <taxon>Bacteroidota</taxon>
        <taxon>Flavobacteriia</taxon>
        <taxon>Flavobacteriales</taxon>
        <taxon>Flavobacteriaceae</taxon>
        <taxon>Flavobacterium</taxon>
    </lineage>
</organism>
<reference evidence="3" key="2">
    <citation type="submission" date="2020-09" db="EMBL/GenBank/DDBJ databases">
        <authorList>
            <person name="Sun Q."/>
            <person name="Zhou Y."/>
        </authorList>
    </citation>
    <scope>NUCLEOTIDE SEQUENCE</scope>
    <source>
        <strain evidence="3">CGMCC 1.12506</strain>
    </source>
</reference>
<feature type="compositionally biased region" description="Polar residues" evidence="1">
    <location>
        <begin position="128"/>
        <end position="190"/>
    </location>
</feature>
<protein>
    <recommendedName>
        <fullName evidence="5">Lipoprotein</fullName>
    </recommendedName>
</protein>
<comment type="caution">
    <text evidence="3">The sequence shown here is derived from an EMBL/GenBank/DDBJ whole genome shotgun (WGS) entry which is preliminary data.</text>
</comment>
<proteinExistence type="predicted"/>
<dbReference type="EMBL" id="BMFG01000002">
    <property type="protein sequence ID" value="GGD20592.1"/>
    <property type="molecule type" value="Genomic_DNA"/>
</dbReference>
<keyword evidence="2" id="KW-0732">Signal</keyword>
<feature type="compositionally biased region" description="Low complexity" evidence="1">
    <location>
        <begin position="239"/>
        <end position="255"/>
    </location>
</feature>
<reference evidence="3" key="1">
    <citation type="journal article" date="2014" name="Int. J. Syst. Evol. Microbiol.">
        <title>Complete genome sequence of Corynebacterium casei LMG S-19264T (=DSM 44701T), isolated from a smear-ripened cheese.</title>
        <authorList>
            <consortium name="US DOE Joint Genome Institute (JGI-PGF)"/>
            <person name="Walter F."/>
            <person name="Albersmeier A."/>
            <person name="Kalinowski J."/>
            <person name="Ruckert C."/>
        </authorList>
    </citation>
    <scope>NUCLEOTIDE SEQUENCE</scope>
    <source>
        <strain evidence="3">CGMCC 1.12506</strain>
    </source>
</reference>
<accession>A0A916XYA4</accession>
<evidence type="ECO:0000256" key="1">
    <source>
        <dbReference type="SAM" id="MobiDB-lite"/>
    </source>
</evidence>
<feature type="chain" id="PRO_5036895933" description="Lipoprotein" evidence="2">
    <location>
        <begin position="26"/>
        <end position="262"/>
    </location>
</feature>
<evidence type="ECO:0000313" key="3">
    <source>
        <dbReference type="EMBL" id="GGD20592.1"/>
    </source>
</evidence>
<name>A0A916XYA4_9FLAO</name>
<dbReference type="RefSeq" id="WP_188361319.1">
    <property type="nucleotide sequence ID" value="NZ_BMFG01000002.1"/>
</dbReference>
<gene>
    <name evidence="3" type="ORF">GCM10011343_08890</name>
</gene>
<keyword evidence="4" id="KW-1185">Reference proteome</keyword>
<sequence>MRIKKLIILASILVLFTMCAPSRPAVVYQPEPPPMWGPVGYDQVRYYYFPDMMVYYDVHSSMFIYPRGNRWVSAYYLPNHYGHFDLYNSYKVGLMDYYGPSPYNNFNMHMQQYAVGNQWPYQQTLGVRGQNQTHYAPTRPRTSSAQGTRGTRAQQADVRGNTSPSSIRNTTGTRSSTTPAVRNPTNTNTPRAIPTTPRANPSTPRVAPAETRSSTRLPQPDARAVRERTQQIRQQNRATAPTQRSTGTTTPTTTRDGGGRGN</sequence>
<dbReference type="AlphaFoldDB" id="A0A916XYA4"/>